<protein>
    <submittedName>
        <fullName evidence="3">Uncharacterized protein LOC111089904 isoform X1</fullName>
    </submittedName>
</protein>
<evidence type="ECO:0000313" key="3">
    <source>
        <dbReference type="RefSeq" id="XP_022258864.1"/>
    </source>
</evidence>
<evidence type="ECO:0000259" key="1">
    <source>
        <dbReference type="SMART" id="SM01140"/>
    </source>
</evidence>
<keyword evidence="2" id="KW-1185">Reference proteome</keyword>
<dbReference type="Proteomes" id="UP000694941">
    <property type="component" value="Unplaced"/>
</dbReference>
<evidence type="ECO:0000313" key="2">
    <source>
        <dbReference type="Proteomes" id="UP000694941"/>
    </source>
</evidence>
<name>A0ABM1TSK8_LIMPO</name>
<dbReference type="Gene3D" id="1.25.10.10">
    <property type="entry name" value="Leucine-rich Repeat Variant"/>
    <property type="match status" value="1"/>
</dbReference>
<organism evidence="2 3">
    <name type="scientific">Limulus polyphemus</name>
    <name type="common">Atlantic horseshoe crab</name>
    <dbReference type="NCBI Taxonomy" id="6850"/>
    <lineage>
        <taxon>Eukaryota</taxon>
        <taxon>Metazoa</taxon>
        <taxon>Ecdysozoa</taxon>
        <taxon>Arthropoda</taxon>
        <taxon>Chelicerata</taxon>
        <taxon>Merostomata</taxon>
        <taxon>Xiphosura</taxon>
        <taxon>Limulidae</taxon>
        <taxon>Limulus</taxon>
    </lineage>
</organism>
<dbReference type="SUPFAM" id="SSF48371">
    <property type="entry name" value="ARM repeat"/>
    <property type="match status" value="1"/>
</dbReference>
<dbReference type="InterPro" id="IPR043592">
    <property type="entry name" value="FMNL_animal"/>
</dbReference>
<dbReference type="RefSeq" id="XP_022258864.1">
    <property type="nucleotide sequence ID" value="XM_022403156.1"/>
</dbReference>
<reference evidence="3" key="1">
    <citation type="submission" date="2025-08" db="UniProtKB">
        <authorList>
            <consortium name="RefSeq"/>
        </authorList>
    </citation>
    <scope>IDENTIFICATION</scope>
    <source>
        <tissue evidence="3">Muscle</tissue>
    </source>
</reference>
<feature type="domain" description="Formin GTPase-binding" evidence="1">
    <location>
        <begin position="43"/>
        <end position="235"/>
    </location>
</feature>
<sequence>MKSIGRLQSVKTTTVESIRQLQSANALLRRQLKRFRFWGDDHEMVPEDEDRDLKLQVFVRNETSEPIQPSSRPQHSSAKDYIFYLRRQVAKDRGLEVSESVGSENEGFTIELPKLLNRLEDELRCDHRNFLQDFVSEPQNGTVWLLDLLKSCHSRQINQDKHGSVQNKERKHLLKRALTDEYNCLLCLKMTLRSHKSIISIAQHHSGLSVLASCIMSTFTKSRVVALEILTKVCEVFPDGYKKTLEAMSSVKLIFGESVRFKFLVSMLMGSGKSAQGFEVRVVHLP</sequence>
<dbReference type="PANTHER" id="PTHR45857:SF9">
    <property type="entry name" value="MULTIPLE WING HAIRS, ISOFORM C"/>
    <property type="match status" value="1"/>
</dbReference>
<dbReference type="Pfam" id="PF06371">
    <property type="entry name" value="Drf_GBD"/>
    <property type="match status" value="1"/>
</dbReference>
<dbReference type="InterPro" id="IPR010473">
    <property type="entry name" value="GTPase-bd"/>
</dbReference>
<dbReference type="GeneID" id="111089904"/>
<proteinExistence type="predicted"/>
<dbReference type="InterPro" id="IPR016024">
    <property type="entry name" value="ARM-type_fold"/>
</dbReference>
<accession>A0ABM1TSK8</accession>
<gene>
    <name evidence="3" type="primary">LOC111089904</name>
</gene>
<dbReference type="InterPro" id="IPR011989">
    <property type="entry name" value="ARM-like"/>
</dbReference>
<dbReference type="PANTHER" id="PTHR45857">
    <property type="entry name" value="FORMIN-LIKE PROTEIN"/>
    <property type="match status" value="1"/>
</dbReference>
<dbReference type="SMART" id="SM01140">
    <property type="entry name" value="Drf_GBD"/>
    <property type="match status" value="1"/>
</dbReference>